<comment type="subcellular location">
    <subcellularLocation>
        <location evidence="1">Cell inner membrane</location>
        <topology evidence="1">Multi-pass membrane protein</topology>
    </subcellularLocation>
</comment>
<dbReference type="InterPro" id="IPR001610">
    <property type="entry name" value="PAC"/>
</dbReference>
<dbReference type="InterPro" id="IPR035965">
    <property type="entry name" value="PAS-like_dom_sf"/>
</dbReference>
<organism evidence="10 11">
    <name type="scientific">Breoghania corrubedonensis</name>
    <dbReference type="NCBI Taxonomy" id="665038"/>
    <lineage>
        <taxon>Bacteria</taxon>
        <taxon>Pseudomonadati</taxon>
        <taxon>Pseudomonadota</taxon>
        <taxon>Alphaproteobacteria</taxon>
        <taxon>Hyphomicrobiales</taxon>
        <taxon>Stappiaceae</taxon>
        <taxon>Breoghania</taxon>
    </lineage>
</organism>
<comment type="caution">
    <text evidence="10">The sequence shown here is derived from an EMBL/GenBank/DDBJ whole genome shotgun (WGS) entry which is preliminary data.</text>
</comment>
<dbReference type="InterPro" id="IPR013655">
    <property type="entry name" value="PAS_fold_3"/>
</dbReference>
<dbReference type="PROSITE" id="PS50112">
    <property type="entry name" value="PAS"/>
    <property type="match status" value="1"/>
</dbReference>
<dbReference type="Gene3D" id="1.10.287.950">
    <property type="entry name" value="Methyl-accepting chemotaxis protein"/>
    <property type="match status" value="1"/>
</dbReference>
<dbReference type="EMBL" id="QAYG01000012">
    <property type="protein sequence ID" value="PTW55704.1"/>
    <property type="molecule type" value="Genomic_DNA"/>
</dbReference>
<evidence type="ECO:0000313" key="10">
    <source>
        <dbReference type="EMBL" id="PTW55704.1"/>
    </source>
</evidence>
<sequence>MANFLKPSNESLLTCAVDMLSAPVMITDTSHKIAHLNPSARKLLHAVQDEIRATDPGFNADKLVGRSLDCLHADPALKGDMLAKLNQTQRVTIRIEQHAYDLTLNPLVRNGKRLGTVVEWQDATTRLLNHEYKAKLDALDRSQAMIEFETDGTIITANENFLKALGYTLEEVKGRDHSMFVDAEYRASEEYRRFWNDLRQGKFQTAEYRRIGKAGNDVWIQASYNPIFDADGHPYKVVKFATDITVRVTERHRRLDVQRGIDVDLNEIAGAVSRTADQATSSAETSSQTADNVQTVAAATEELVASIQEISRQVKTALDISQRAVDEAGKSSRIMSGLSEDAKTIGNVIELIDNIANQTNLLALNATIEAARAGEAGKGFAVVASEVKSLASQTSKATEDISKQIESVQSTTEEAVLAIEAIMSIIAQISDISTAISSGVEEQSAVTSEISRNMQSASEGVETLTSNMRAISNATAEIDDATRKVREASASVA</sequence>
<dbReference type="SUPFAM" id="SSF55785">
    <property type="entry name" value="PYP-like sensor domain (PAS domain)"/>
    <property type="match status" value="1"/>
</dbReference>
<evidence type="ECO:0000256" key="1">
    <source>
        <dbReference type="ARBA" id="ARBA00004429"/>
    </source>
</evidence>
<evidence type="ECO:0000256" key="3">
    <source>
        <dbReference type="ARBA" id="ARBA00023224"/>
    </source>
</evidence>
<keyword evidence="3 5" id="KW-0807">Transducer</keyword>
<evidence type="ECO:0000259" key="9">
    <source>
        <dbReference type="PROSITE" id="PS50192"/>
    </source>
</evidence>
<dbReference type="CDD" id="cd00130">
    <property type="entry name" value="PAS"/>
    <property type="match status" value="1"/>
</dbReference>
<evidence type="ECO:0000256" key="4">
    <source>
        <dbReference type="ARBA" id="ARBA00029447"/>
    </source>
</evidence>
<dbReference type="PROSITE" id="PS50111">
    <property type="entry name" value="CHEMOTAXIS_TRANSDUC_2"/>
    <property type="match status" value="1"/>
</dbReference>
<dbReference type="SUPFAM" id="SSF58104">
    <property type="entry name" value="Methyl-accepting chemotaxis protein (MCP) signaling domain"/>
    <property type="match status" value="1"/>
</dbReference>
<comment type="similarity">
    <text evidence="4">Belongs to the methyl-accepting chemotaxis (MCP) protein family.</text>
</comment>
<evidence type="ECO:0000259" key="6">
    <source>
        <dbReference type="PROSITE" id="PS50111"/>
    </source>
</evidence>
<evidence type="ECO:0000259" key="7">
    <source>
        <dbReference type="PROSITE" id="PS50112"/>
    </source>
</evidence>
<dbReference type="RefSeq" id="WP_210203636.1">
    <property type="nucleotide sequence ID" value="NZ_QAYG01000012.1"/>
</dbReference>
<dbReference type="SMART" id="SM00091">
    <property type="entry name" value="PAS"/>
    <property type="match status" value="2"/>
</dbReference>
<keyword evidence="11" id="KW-1185">Reference proteome</keyword>
<dbReference type="InterPro" id="IPR004089">
    <property type="entry name" value="MCPsignal_dom"/>
</dbReference>
<feature type="domain" description="T-SNARE coiled-coil homology" evidence="9">
    <location>
        <begin position="409"/>
        <end position="471"/>
    </location>
</feature>
<dbReference type="GO" id="GO:0006935">
    <property type="term" value="P:chemotaxis"/>
    <property type="evidence" value="ECO:0007669"/>
    <property type="project" value="InterPro"/>
</dbReference>
<dbReference type="PRINTS" id="PR00260">
    <property type="entry name" value="CHEMTRNSDUCR"/>
</dbReference>
<keyword evidence="2" id="KW-1003">Cell membrane</keyword>
<gene>
    <name evidence="10" type="ORF">C8N35_11229</name>
</gene>
<accession>A0A2T5UW26</accession>
<feature type="domain" description="PAS" evidence="7">
    <location>
        <begin position="145"/>
        <end position="175"/>
    </location>
</feature>
<name>A0A2T5UW26_9HYPH</name>
<dbReference type="GO" id="GO:0004888">
    <property type="term" value="F:transmembrane signaling receptor activity"/>
    <property type="evidence" value="ECO:0007669"/>
    <property type="project" value="InterPro"/>
</dbReference>
<dbReference type="PANTHER" id="PTHR32089">
    <property type="entry name" value="METHYL-ACCEPTING CHEMOTAXIS PROTEIN MCPB"/>
    <property type="match status" value="1"/>
</dbReference>
<dbReference type="SMART" id="SM00086">
    <property type="entry name" value="PAC"/>
    <property type="match status" value="1"/>
</dbReference>
<dbReference type="PROSITE" id="PS50192">
    <property type="entry name" value="T_SNARE"/>
    <property type="match status" value="1"/>
</dbReference>
<feature type="domain" description="PAC" evidence="8">
    <location>
        <begin position="204"/>
        <end position="256"/>
    </location>
</feature>
<keyword evidence="2" id="KW-0997">Cell inner membrane</keyword>
<dbReference type="InterPro" id="IPR000727">
    <property type="entry name" value="T_SNARE_dom"/>
</dbReference>
<dbReference type="InterPro" id="IPR000700">
    <property type="entry name" value="PAS-assoc_C"/>
</dbReference>
<dbReference type="InterPro" id="IPR000014">
    <property type="entry name" value="PAS"/>
</dbReference>
<dbReference type="Pfam" id="PF00015">
    <property type="entry name" value="MCPsignal"/>
    <property type="match status" value="1"/>
</dbReference>
<dbReference type="PANTHER" id="PTHR32089:SF112">
    <property type="entry name" value="LYSOZYME-LIKE PROTEIN-RELATED"/>
    <property type="match status" value="1"/>
</dbReference>
<dbReference type="GO" id="GO:0005886">
    <property type="term" value="C:plasma membrane"/>
    <property type="evidence" value="ECO:0007669"/>
    <property type="project" value="UniProtKB-SubCell"/>
</dbReference>
<dbReference type="GO" id="GO:0007165">
    <property type="term" value="P:signal transduction"/>
    <property type="evidence" value="ECO:0007669"/>
    <property type="project" value="UniProtKB-KW"/>
</dbReference>
<evidence type="ECO:0000259" key="8">
    <source>
        <dbReference type="PROSITE" id="PS50113"/>
    </source>
</evidence>
<dbReference type="Pfam" id="PF08447">
    <property type="entry name" value="PAS_3"/>
    <property type="match status" value="1"/>
</dbReference>
<dbReference type="AlphaFoldDB" id="A0A2T5UW26"/>
<protein>
    <submittedName>
        <fullName evidence="10">Methyl-accepting chemotaxis sensory transducer with Pas/Pac sensor</fullName>
    </submittedName>
</protein>
<dbReference type="NCBIfam" id="TIGR00229">
    <property type="entry name" value="sensory_box"/>
    <property type="match status" value="1"/>
</dbReference>
<dbReference type="InterPro" id="IPR004090">
    <property type="entry name" value="Chemotax_Me-accpt_rcpt"/>
</dbReference>
<proteinExistence type="inferred from homology"/>
<dbReference type="Proteomes" id="UP000244081">
    <property type="component" value="Unassembled WGS sequence"/>
</dbReference>
<feature type="domain" description="Methyl-accepting transducer" evidence="6">
    <location>
        <begin position="257"/>
        <end position="493"/>
    </location>
</feature>
<evidence type="ECO:0000256" key="5">
    <source>
        <dbReference type="PROSITE-ProRule" id="PRU00284"/>
    </source>
</evidence>
<dbReference type="PROSITE" id="PS50113">
    <property type="entry name" value="PAC"/>
    <property type="match status" value="1"/>
</dbReference>
<evidence type="ECO:0000256" key="2">
    <source>
        <dbReference type="ARBA" id="ARBA00022519"/>
    </source>
</evidence>
<dbReference type="SMART" id="SM00283">
    <property type="entry name" value="MA"/>
    <property type="match status" value="1"/>
</dbReference>
<evidence type="ECO:0000313" key="11">
    <source>
        <dbReference type="Proteomes" id="UP000244081"/>
    </source>
</evidence>
<dbReference type="Gene3D" id="3.30.450.20">
    <property type="entry name" value="PAS domain"/>
    <property type="match status" value="2"/>
</dbReference>
<reference evidence="10 11" key="1">
    <citation type="submission" date="2018-04" db="EMBL/GenBank/DDBJ databases">
        <title>Genomic Encyclopedia of Archaeal and Bacterial Type Strains, Phase II (KMG-II): from individual species to whole genera.</title>
        <authorList>
            <person name="Goeker M."/>
        </authorList>
    </citation>
    <scope>NUCLEOTIDE SEQUENCE [LARGE SCALE GENOMIC DNA]</scope>
    <source>
        <strain evidence="10 11">DSM 23382</strain>
    </source>
</reference>
<keyword evidence="2" id="KW-0472">Membrane</keyword>